<reference evidence="1 2" key="1">
    <citation type="submission" date="2018-11" db="EMBL/GenBank/DDBJ databases">
        <authorList>
            <person name="Li F."/>
        </authorList>
    </citation>
    <scope>NUCLEOTIDE SEQUENCE [LARGE SCALE GENOMIC DNA]</scope>
    <source>
        <strain evidence="1 2">Gsoil 818</strain>
    </source>
</reference>
<dbReference type="OrthoDB" id="3828611at2"/>
<accession>A0A3N0GY66</accession>
<dbReference type="InterPro" id="IPR010424">
    <property type="entry name" value="EutQ"/>
</dbReference>
<dbReference type="SUPFAM" id="SSF51182">
    <property type="entry name" value="RmlC-like cupins"/>
    <property type="match status" value="1"/>
</dbReference>
<proteinExistence type="predicted"/>
<dbReference type="Proteomes" id="UP000279994">
    <property type="component" value="Unassembled WGS sequence"/>
</dbReference>
<dbReference type="Gene3D" id="2.60.120.10">
    <property type="entry name" value="Jelly Rolls"/>
    <property type="match status" value="1"/>
</dbReference>
<dbReference type="EMBL" id="RJSF01000005">
    <property type="protein sequence ID" value="RNM17090.1"/>
    <property type="molecule type" value="Genomic_DNA"/>
</dbReference>
<sequence>MCRKETMTIAPVSVPRYREEHDAAFGPAMIEHRTAESGLSQLGSYFMAFQSDELSDPWTVLYEETIYVIEGRARIVVLEEGGEHTVTGEVGDLIVLPKGSTVRYGATAGTRLLLSISPVNWRDAEA</sequence>
<comment type="caution">
    <text evidence="1">The sequence shown here is derived from an EMBL/GenBank/DDBJ whole genome shotgun (WGS) entry which is preliminary data.</text>
</comment>
<evidence type="ECO:0000313" key="2">
    <source>
        <dbReference type="Proteomes" id="UP000279994"/>
    </source>
</evidence>
<name>A0A3N0GY66_9ACTN</name>
<evidence type="ECO:0000313" key="1">
    <source>
        <dbReference type="EMBL" id="RNM17090.1"/>
    </source>
</evidence>
<dbReference type="InterPro" id="IPR011051">
    <property type="entry name" value="RmlC_Cupin_sf"/>
</dbReference>
<protein>
    <submittedName>
        <fullName evidence="1">DUF861 domain-containing protein</fullName>
    </submittedName>
</protein>
<organism evidence="1 2">
    <name type="scientific">Nocardioides pocheonensis</name>
    <dbReference type="NCBI Taxonomy" id="661485"/>
    <lineage>
        <taxon>Bacteria</taxon>
        <taxon>Bacillati</taxon>
        <taxon>Actinomycetota</taxon>
        <taxon>Actinomycetes</taxon>
        <taxon>Propionibacteriales</taxon>
        <taxon>Nocardioidaceae</taxon>
        <taxon>Nocardioides</taxon>
    </lineage>
</organism>
<dbReference type="Pfam" id="PF06249">
    <property type="entry name" value="EutQ"/>
    <property type="match status" value="1"/>
</dbReference>
<gene>
    <name evidence="1" type="ORF">EFL26_03125</name>
</gene>
<dbReference type="InterPro" id="IPR014710">
    <property type="entry name" value="RmlC-like_jellyroll"/>
</dbReference>
<dbReference type="AlphaFoldDB" id="A0A3N0GY66"/>
<keyword evidence="2" id="KW-1185">Reference proteome</keyword>